<dbReference type="InterPro" id="IPR006675">
    <property type="entry name" value="HDIG_dom"/>
</dbReference>
<keyword evidence="2" id="KW-1185">Reference proteome</keyword>
<dbReference type="STRING" id="1678841.TBC1_12112"/>
<reference evidence="1" key="1">
    <citation type="journal article" date="2015" name="Genome Announc.">
        <title>Draft Genome Sequence of Bacteroidales Strain TBC1, a Novel Isolate from a Methanogenic Wastewater Treatment System.</title>
        <authorList>
            <person name="Tourlousse D.M."/>
            <person name="Matsuura N."/>
            <person name="Sun L."/>
            <person name="Toyonaga M."/>
            <person name="Kuroda K."/>
            <person name="Ohashi A."/>
            <person name="Cruz R."/>
            <person name="Yamaguchi T."/>
            <person name="Sekiguchi Y."/>
        </authorList>
    </citation>
    <scope>NUCLEOTIDE SEQUENCE [LARGE SCALE GENOMIC DNA]</scope>
    <source>
        <strain evidence="1">TBC1</strain>
    </source>
</reference>
<proteinExistence type="predicted"/>
<protein>
    <submittedName>
        <fullName evidence="1">Protein containing HDIG domain</fullName>
    </submittedName>
</protein>
<dbReference type="Proteomes" id="UP000053091">
    <property type="component" value="Unassembled WGS sequence"/>
</dbReference>
<dbReference type="AlphaFoldDB" id="A0A0S7C0N0"/>
<accession>A0A0S7C0N0</accession>
<dbReference type="EMBL" id="DF968183">
    <property type="protein sequence ID" value="GAP44311.1"/>
    <property type="molecule type" value="Genomic_DNA"/>
</dbReference>
<dbReference type="RefSeq" id="WP_062043386.1">
    <property type="nucleotide sequence ID" value="NZ_DF968183.1"/>
</dbReference>
<dbReference type="PATRIC" id="fig|1678841.3.peg.2787"/>
<gene>
    <name evidence="1" type="ORF">TBC1_12112</name>
</gene>
<name>A0A0S7C0N0_9BACT</name>
<evidence type="ECO:0000313" key="2">
    <source>
        <dbReference type="Proteomes" id="UP000053091"/>
    </source>
</evidence>
<sequence>MTPEINPEFIKQAQELWPELEWIKDAALRETTTNTWALALQKSVLTPADLNSIPFTLLAGPDLKVTFMDHKRAVVHIAKDCGNQMNLFFRNDLPVDMDVLIAGAILADVGKLLEYEMKDGKSVQGSYGKYLRHPFSGVSLAEMCGVPAEVCHIIATHAGEGNMVKRSVEAYVVHHADFMTFEPFRERLKI</sequence>
<dbReference type="SUPFAM" id="SSF109604">
    <property type="entry name" value="HD-domain/PDEase-like"/>
    <property type="match status" value="1"/>
</dbReference>
<dbReference type="Gene3D" id="1.10.3210.10">
    <property type="entry name" value="Hypothetical protein af1432"/>
    <property type="match status" value="1"/>
</dbReference>
<organism evidence="1">
    <name type="scientific">Lentimicrobium saccharophilum</name>
    <dbReference type="NCBI Taxonomy" id="1678841"/>
    <lineage>
        <taxon>Bacteria</taxon>
        <taxon>Pseudomonadati</taxon>
        <taxon>Bacteroidota</taxon>
        <taxon>Bacteroidia</taxon>
        <taxon>Bacteroidales</taxon>
        <taxon>Lentimicrobiaceae</taxon>
        <taxon>Lentimicrobium</taxon>
    </lineage>
</organism>
<dbReference type="OrthoDB" id="9778453at2"/>
<evidence type="ECO:0000313" key="1">
    <source>
        <dbReference type="EMBL" id="GAP44311.1"/>
    </source>
</evidence>
<dbReference type="NCBIfam" id="TIGR00277">
    <property type="entry name" value="HDIG"/>
    <property type="match status" value="1"/>
</dbReference>